<name>A0A1H5KDZ2_9MICO</name>
<dbReference type="InterPro" id="IPR045773">
    <property type="entry name" value="DUF6226"/>
</dbReference>
<dbReference type="Pfam" id="PF19736">
    <property type="entry name" value="DUF6226"/>
    <property type="match status" value="1"/>
</dbReference>
<evidence type="ECO:0000256" key="1">
    <source>
        <dbReference type="SAM" id="MobiDB-lite"/>
    </source>
</evidence>
<evidence type="ECO:0000313" key="2">
    <source>
        <dbReference type="EMBL" id="SEE62331.1"/>
    </source>
</evidence>
<sequence>MSGSYARGMDEAEITRAVDDAYAALPESRISWPNPRPRDTEPPDEAYSRVSDPRKYRIVGARALAWQQALAGLGLATAVSVPVTDLPWRLPVGAGTRLTPHAAGTEPLVLVTNALQDVPGCILTLGIGAPPAWLDPEPDCGCDACDFGSANLLEAIDTSIGAIVRGGIVHVTGSGWHVTTTPATRQAGWSGTTEKPDVDRIIADARAGRPVPGAARTLVSGSWLT</sequence>
<organism evidence="2 3">
    <name type="scientific">Ruania alba</name>
    <dbReference type="NCBI Taxonomy" id="648782"/>
    <lineage>
        <taxon>Bacteria</taxon>
        <taxon>Bacillati</taxon>
        <taxon>Actinomycetota</taxon>
        <taxon>Actinomycetes</taxon>
        <taxon>Micrococcales</taxon>
        <taxon>Ruaniaceae</taxon>
        <taxon>Ruania</taxon>
    </lineage>
</organism>
<keyword evidence="3" id="KW-1185">Reference proteome</keyword>
<evidence type="ECO:0000313" key="3">
    <source>
        <dbReference type="Proteomes" id="UP000199220"/>
    </source>
</evidence>
<accession>A0A1H5KDZ2</accession>
<feature type="region of interest" description="Disordered" evidence="1">
    <location>
        <begin position="28"/>
        <end position="49"/>
    </location>
</feature>
<dbReference type="AlphaFoldDB" id="A0A1H5KDZ2"/>
<gene>
    <name evidence="2" type="ORF">SAMN04488554_2188</name>
</gene>
<protein>
    <submittedName>
        <fullName evidence="2">Uncharacterized protein</fullName>
    </submittedName>
</protein>
<dbReference type="EMBL" id="FNTX01000002">
    <property type="protein sequence ID" value="SEE62331.1"/>
    <property type="molecule type" value="Genomic_DNA"/>
</dbReference>
<dbReference type="STRING" id="648782.SAMN04488554_2188"/>
<proteinExistence type="predicted"/>
<dbReference type="Proteomes" id="UP000199220">
    <property type="component" value="Unassembled WGS sequence"/>
</dbReference>
<reference evidence="3" key="1">
    <citation type="submission" date="2016-10" db="EMBL/GenBank/DDBJ databases">
        <authorList>
            <person name="Varghese N."/>
            <person name="Submissions S."/>
        </authorList>
    </citation>
    <scope>NUCLEOTIDE SEQUENCE [LARGE SCALE GENOMIC DNA]</scope>
    <source>
        <strain evidence="3">DSM 21368</strain>
    </source>
</reference>